<dbReference type="Pfam" id="PF00874">
    <property type="entry name" value="PRD"/>
    <property type="match status" value="1"/>
</dbReference>
<keyword evidence="9" id="KW-1185">Reference proteome</keyword>
<dbReference type="Gene3D" id="3.40.930.10">
    <property type="entry name" value="Mannitol-specific EII, Chain A"/>
    <property type="match status" value="1"/>
</dbReference>
<keyword evidence="1" id="KW-0677">Repeat</keyword>
<dbReference type="InterPro" id="IPR050661">
    <property type="entry name" value="BglG_antiterminators"/>
</dbReference>
<dbReference type="InterPro" id="IPR007737">
    <property type="entry name" value="Mga_HTH"/>
</dbReference>
<accession>A0A2R5HKF8</accession>
<dbReference type="InterPro" id="IPR036634">
    <property type="entry name" value="PRD_sf"/>
</dbReference>
<dbReference type="InterPro" id="IPR013196">
    <property type="entry name" value="HTH_11"/>
</dbReference>
<feature type="domain" description="PTS EIIA type-2" evidence="6">
    <location>
        <begin position="483"/>
        <end position="633"/>
    </location>
</feature>
<evidence type="ECO:0000259" key="5">
    <source>
        <dbReference type="PROSITE" id="PS51000"/>
    </source>
</evidence>
<dbReference type="InterPro" id="IPR001034">
    <property type="entry name" value="DeoR_HTH"/>
</dbReference>
<evidence type="ECO:0000256" key="4">
    <source>
        <dbReference type="ARBA" id="ARBA00023163"/>
    </source>
</evidence>
<evidence type="ECO:0000256" key="2">
    <source>
        <dbReference type="ARBA" id="ARBA00023015"/>
    </source>
</evidence>
<evidence type="ECO:0000259" key="7">
    <source>
        <dbReference type="PROSITE" id="PS51372"/>
    </source>
</evidence>
<reference evidence="8 9" key="1">
    <citation type="journal article" date="2018" name="Genome Announc.">
        <title>Draft Genome Sequence of Lactococcus sp. Strain NtB2 (JCM 32569), Isolated from the Gut of the Higher Termite Nasutitermes takasagoensis.</title>
        <authorList>
            <person name="Noda S."/>
            <person name="Aihara C."/>
            <person name="Yuki M."/>
            <person name="Ohkuma M."/>
        </authorList>
    </citation>
    <scope>NUCLEOTIDE SEQUENCE [LARGE SCALE GENOMIC DNA]</scope>
    <source>
        <strain evidence="8 9">NtB2</strain>
    </source>
</reference>
<dbReference type="PROSITE" id="PS51094">
    <property type="entry name" value="PTS_EIIA_TYPE_2"/>
    <property type="match status" value="1"/>
</dbReference>
<dbReference type="InterPro" id="IPR036390">
    <property type="entry name" value="WH_DNA-bd_sf"/>
</dbReference>
<dbReference type="Pfam" id="PF05043">
    <property type="entry name" value="Mga"/>
    <property type="match status" value="1"/>
</dbReference>
<dbReference type="PROSITE" id="PS51000">
    <property type="entry name" value="HTH_DEOR_2"/>
    <property type="match status" value="1"/>
</dbReference>
<feature type="domain" description="PRD" evidence="7">
    <location>
        <begin position="276"/>
        <end position="380"/>
    </location>
</feature>
<dbReference type="PANTHER" id="PTHR30185:SF18">
    <property type="entry name" value="TRANSCRIPTIONAL REGULATOR MTLR"/>
    <property type="match status" value="1"/>
</dbReference>
<keyword evidence="3" id="KW-0010">Activator</keyword>
<dbReference type="AlphaFoldDB" id="A0A2R5HKF8"/>
<proteinExistence type="predicted"/>
<dbReference type="Gene3D" id="1.10.1790.10">
    <property type="entry name" value="PRD domain"/>
    <property type="match status" value="1"/>
</dbReference>
<dbReference type="GO" id="GO:0003700">
    <property type="term" value="F:DNA-binding transcription factor activity"/>
    <property type="evidence" value="ECO:0007669"/>
    <property type="project" value="InterPro"/>
</dbReference>
<dbReference type="PROSITE" id="PS51372">
    <property type="entry name" value="PRD_2"/>
    <property type="match status" value="1"/>
</dbReference>
<dbReference type="InterPro" id="IPR002178">
    <property type="entry name" value="PTS_EIIA_type-2_dom"/>
</dbReference>
<dbReference type="InterPro" id="IPR011608">
    <property type="entry name" value="PRD"/>
</dbReference>
<evidence type="ECO:0000256" key="1">
    <source>
        <dbReference type="ARBA" id="ARBA00022737"/>
    </source>
</evidence>
<dbReference type="PANTHER" id="PTHR30185">
    <property type="entry name" value="CRYPTIC BETA-GLUCOSIDE BGL OPERON ANTITERMINATOR"/>
    <property type="match status" value="1"/>
</dbReference>
<dbReference type="RefSeq" id="WP_109246288.1">
    <property type="nucleotide sequence ID" value="NZ_BFFO01000010.1"/>
</dbReference>
<dbReference type="SMART" id="SM00420">
    <property type="entry name" value="HTH_DEOR"/>
    <property type="match status" value="1"/>
</dbReference>
<dbReference type="SUPFAM" id="SSF46785">
    <property type="entry name" value="Winged helix' DNA-binding domain"/>
    <property type="match status" value="1"/>
</dbReference>
<sequence>MLVSSREQKLIDAFQTEESLSIAQMLEVTGTSRRTLYRDLERLQESLPDGYSIKKTHGGYQLIGNLESLAVRELQDFTARERLFGELLLLMDGEASIASITETFAISQPTASNDLKLIEAELNENDLALNREKGLKLTGDEASLRSMRVAATFDNSSIQEILNGDFQSNKMAGFLDLESLSQARLAFEKLPDLDAPDRTRSLMILFLSVSLQRIKRGHLMTYAARRKPSKLALDFIQSLIASSKLTNFSLPEMTYLATIYDALYFAFGLDFLYVEKFDTDFSYQIRQLIDLVSDKVKMPFSKDSSLYGLLYAHLKGSEIMPSLFAEKENDFVRRIATENAKLFEASEEALHQVFGKKFPVMEIAYVALHFASTLERSDSVLPLRAALVSSRGRISCELIMSNLKKNFPYLKRIDFIQSSADFNEGQYDVIFTTEKESSYIYVNRMPSGSELDQLRRRLRKIQQEVKQPRDFADTDGQFINLNQLFNAGNEILETFTVSQLENEADLLATVRQLLADILGSDNEAFSQLLVRRFEETHLAIPSTKLALIHGLDDSVERPIFKIVDLTCPLEVTAMDRKMIRAERLLVLLSGQKVSDSAAFLLGKISSSIIENKLYTTIYNSGNQEVVSELLKQIITEAIQKDGQ</sequence>
<dbReference type="Proteomes" id="UP000245021">
    <property type="component" value="Unassembled WGS sequence"/>
</dbReference>
<organism evidence="8 9">
    <name type="scientific">Lactococcus termiticola</name>
    <dbReference type="NCBI Taxonomy" id="2169526"/>
    <lineage>
        <taxon>Bacteria</taxon>
        <taxon>Bacillati</taxon>
        <taxon>Bacillota</taxon>
        <taxon>Bacilli</taxon>
        <taxon>Lactobacillales</taxon>
        <taxon>Streptococcaceae</taxon>
        <taxon>Lactococcus</taxon>
    </lineage>
</organism>
<gene>
    <name evidence="8" type="ORF">NtB2_01469</name>
</gene>
<evidence type="ECO:0000313" key="8">
    <source>
        <dbReference type="EMBL" id="GBG97330.1"/>
    </source>
</evidence>
<feature type="domain" description="HTH deoR-type" evidence="5">
    <location>
        <begin position="3"/>
        <end position="62"/>
    </location>
</feature>
<dbReference type="OrthoDB" id="9776005at2"/>
<dbReference type="SUPFAM" id="SSF55804">
    <property type="entry name" value="Phoshotransferase/anion transport protein"/>
    <property type="match status" value="1"/>
</dbReference>
<comment type="caution">
    <text evidence="8">The sequence shown here is derived from an EMBL/GenBank/DDBJ whole genome shotgun (WGS) entry which is preliminary data.</text>
</comment>
<keyword evidence="2" id="KW-0805">Transcription regulation</keyword>
<dbReference type="Gene3D" id="1.10.10.10">
    <property type="entry name" value="Winged helix-like DNA-binding domain superfamily/Winged helix DNA-binding domain"/>
    <property type="match status" value="1"/>
</dbReference>
<dbReference type="InterPro" id="IPR016152">
    <property type="entry name" value="PTrfase/Anion_transptr"/>
</dbReference>
<dbReference type="InterPro" id="IPR036388">
    <property type="entry name" value="WH-like_DNA-bd_sf"/>
</dbReference>
<evidence type="ECO:0000256" key="3">
    <source>
        <dbReference type="ARBA" id="ARBA00023159"/>
    </source>
</evidence>
<dbReference type="EMBL" id="BFFO01000010">
    <property type="protein sequence ID" value="GBG97330.1"/>
    <property type="molecule type" value="Genomic_DNA"/>
</dbReference>
<evidence type="ECO:0000259" key="6">
    <source>
        <dbReference type="PROSITE" id="PS51094"/>
    </source>
</evidence>
<dbReference type="Pfam" id="PF08279">
    <property type="entry name" value="HTH_11"/>
    <property type="match status" value="1"/>
</dbReference>
<protein>
    <submittedName>
        <fullName evidence="8">Transcriptional regulator</fullName>
    </submittedName>
</protein>
<name>A0A2R5HKF8_9LACT</name>
<dbReference type="SUPFAM" id="SSF63520">
    <property type="entry name" value="PTS-regulatory domain, PRD"/>
    <property type="match status" value="1"/>
</dbReference>
<keyword evidence="4" id="KW-0804">Transcription</keyword>
<evidence type="ECO:0000313" key="9">
    <source>
        <dbReference type="Proteomes" id="UP000245021"/>
    </source>
</evidence>